<reference evidence="5" key="1">
    <citation type="journal article" date="2019" name="Sci. Rep.">
        <title>Draft genome of Tanacetum cinerariifolium, the natural source of mosquito coil.</title>
        <authorList>
            <person name="Yamashiro T."/>
            <person name="Shiraishi A."/>
            <person name="Satake H."/>
            <person name="Nakayama K."/>
        </authorList>
    </citation>
    <scope>NUCLEOTIDE SEQUENCE</scope>
</reference>
<feature type="region of interest" description="Disordered" evidence="3">
    <location>
        <begin position="279"/>
        <end position="300"/>
    </location>
</feature>
<feature type="region of interest" description="Disordered" evidence="3">
    <location>
        <begin position="357"/>
        <end position="388"/>
    </location>
</feature>
<organism evidence="5">
    <name type="scientific">Tanacetum cinerariifolium</name>
    <name type="common">Dalmatian daisy</name>
    <name type="synonym">Chrysanthemum cinerariifolium</name>
    <dbReference type="NCBI Taxonomy" id="118510"/>
    <lineage>
        <taxon>Eukaryota</taxon>
        <taxon>Viridiplantae</taxon>
        <taxon>Streptophyta</taxon>
        <taxon>Embryophyta</taxon>
        <taxon>Tracheophyta</taxon>
        <taxon>Spermatophyta</taxon>
        <taxon>Magnoliopsida</taxon>
        <taxon>eudicotyledons</taxon>
        <taxon>Gunneridae</taxon>
        <taxon>Pentapetalae</taxon>
        <taxon>asterids</taxon>
        <taxon>campanulids</taxon>
        <taxon>Asterales</taxon>
        <taxon>Asteraceae</taxon>
        <taxon>Asteroideae</taxon>
        <taxon>Anthemideae</taxon>
        <taxon>Anthemidinae</taxon>
        <taxon>Tanacetum</taxon>
    </lineage>
</organism>
<dbReference type="InterPro" id="IPR036875">
    <property type="entry name" value="Znf_CCHC_sf"/>
</dbReference>
<dbReference type="GO" id="GO:0003676">
    <property type="term" value="F:nucleic acid binding"/>
    <property type="evidence" value="ECO:0007669"/>
    <property type="project" value="InterPro"/>
</dbReference>
<dbReference type="SUPFAM" id="SSF57756">
    <property type="entry name" value="Retrovirus zinc finger-like domains"/>
    <property type="match status" value="1"/>
</dbReference>
<keyword evidence="1" id="KW-0479">Metal-binding</keyword>
<proteinExistence type="predicted"/>
<protein>
    <submittedName>
        <fullName evidence="5">Zf-CCHC domain-containing protein/UBN2 domain-containing protein</fullName>
    </submittedName>
</protein>
<evidence type="ECO:0000259" key="4">
    <source>
        <dbReference type="PROSITE" id="PS50158"/>
    </source>
</evidence>
<feature type="domain" description="CCHC-type" evidence="4">
    <location>
        <begin position="343"/>
        <end position="360"/>
    </location>
</feature>
<feature type="compositionally biased region" description="Basic and acidic residues" evidence="3">
    <location>
        <begin position="283"/>
        <end position="293"/>
    </location>
</feature>
<keyword evidence="1" id="KW-0863">Zinc-finger</keyword>
<dbReference type="GO" id="GO:0008270">
    <property type="term" value="F:zinc ion binding"/>
    <property type="evidence" value="ECO:0007669"/>
    <property type="project" value="UniProtKB-KW"/>
</dbReference>
<dbReference type="PROSITE" id="PS50158">
    <property type="entry name" value="ZF_CCHC"/>
    <property type="match status" value="1"/>
</dbReference>
<evidence type="ECO:0000256" key="2">
    <source>
        <dbReference type="SAM" id="Coils"/>
    </source>
</evidence>
<dbReference type="InterPro" id="IPR001878">
    <property type="entry name" value="Znf_CCHC"/>
</dbReference>
<keyword evidence="1" id="KW-0862">Zinc</keyword>
<name>A0A699H4N7_TANCI</name>
<feature type="coiled-coil region" evidence="2">
    <location>
        <begin position="71"/>
        <end position="105"/>
    </location>
</feature>
<dbReference type="Gene3D" id="4.10.60.10">
    <property type="entry name" value="Zinc finger, CCHC-type"/>
    <property type="match status" value="1"/>
</dbReference>
<evidence type="ECO:0000256" key="1">
    <source>
        <dbReference type="PROSITE-ProRule" id="PRU00047"/>
    </source>
</evidence>
<feature type="region of interest" description="Disordered" evidence="3">
    <location>
        <begin position="317"/>
        <end position="343"/>
    </location>
</feature>
<dbReference type="EMBL" id="BKCJ010105341">
    <property type="protein sequence ID" value="GEX38701.1"/>
    <property type="molecule type" value="Genomic_DNA"/>
</dbReference>
<feature type="compositionally biased region" description="Basic and acidic residues" evidence="3">
    <location>
        <begin position="370"/>
        <end position="388"/>
    </location>
</feature>
<evidence type="ECO:0000313" key="5">
    <source>
        <dbReference type="EMBL" id="GEX38701.1"/>
    </source>
</evidence>
<gene>
    <name evidence="5" type="ORF">Tci_310676</name>
</gene>
<comment type="caution">
    <text evidence="5">The sequence shown here is derived from an EMBL/GenBank/DDBJ whole genome shotgun (WGS) entry which is preliminary data.</text>
</comment>
<keyword evidence="2" id="KW-0175">Coiled coil</keyword>
<sequence>MAKSKNEVYDDSFCSKSCRKNTKDLNTKITKLNEALSDSKTNLYHYKLGLSQVKARLVEFKTQEIKFCEKIRGLEFDVKNKNIKIENLMNELDQIKKEKEGLDSKLTGFESASKDLDTLLGSHGSDKNKEGLGYSAVPPSCSRTSWPKNNFAHKNVTPRADLFKTASVSAARCVNIAAPRPNVNSARPKTTQDLVITKLIQRVKSLKALDEGFSSKNYVRKFLRVLHPKWRAKVTTIKESKDLTSLSLDELIGNLKVCEVIIKNDLEMVKGKREQNRSLTLKAKKESSDKDSSNSDSDDEKYAMAVKEFKKFFKRRGRSTRQLRNERKSFQRSRSNNDGNSERKCFRCGYPNHFIGECPKSSRSNNQKAFIREAWSDSGKDEKEKAKD</sequence>
<evidence type="ECO:0000256" key="3">
    <source>
        <dbReference type="SAM" id="MobiDB-lite"/>
    </source>
</evidence>
<accession>A0A699H4N7</accession>
<dbReference type="AlphaFoldDB" id="A0A699H4N7"/>